<organism evidence="1">
    <name type="scientific">Culex pipiens</name>
    <name type="common">House mosquito</name>
    <dbReference type="NCBI Taxonomy" id="7175"/>
    <lineage>
        <taxon>Eukaryota</taxon>
        <taxon>Metazoa</taxon>
        <taxon>Ecdysozoa</taxon>
        <taxon>Arthropoda</taxon>
        <taxon>Hexapoda</taxon>
        <taxon>Insecta</taxon>
        <taxon>Pterygota</taxon>
        <taxon>Neoptera</taxon>
        <taxon>Endopterygota</taxon>
        <taxon>Diptera</taxon>
        <taxon>Nematocera</taxon>
        <taxon>Culicoidea</taxon>
        <taxon>Culicidae</taxon>
        <taxon>Culicinae</taxon>
        <taxon>Culicini</taxon>
        <taxon>Culex</taxon>
        <taxon>Culex</taxon>
    </lineage>
</organism>
<sequence length="145" mass="16481">MARFSFSPHVSNPLRRRKLRIPEAGRRLVQLGLATPATIARQLGPNLVRRQPSQLQNAGVLGALGAASFRWWRRFRHQRPDPSKGVELSQGGTAEFWRFADRWRSHRVQDGFTRGLLAPLFLPDGFHEEIVPGRLGLLDRDDVVL</sequence>
<dbReference type="EMBL" id="HBUE01204637">
    <property type="protein sequence ID" value="CAG6531378.1"/>
    <property type="molecule type" value="Transcribed_RNA"/>
</dbReference>
<accession>A0A8D8CIT4</accession>
<evidence type="ECO:0000313" key="1">
    <source>
        <dbReference type="EMBL" id="CAG6494221.1"/>
    </source>
</evidence>
<proteinExistence type="predicted"/>
<reference evidence="1" key="1">
    <citation type="submission" date="2021-05" db="EMBL/GenBank/DDBJ databases">
        <authorList>
            <person name="Alioto T."/>
            <person name="Alioto T."/>
            <person name="Gomez Garrido J."/>
        </authorList>
    </citation>
    <scope>NUCLEOTIDE SEQUENCE</scope>
</reference>
<dbReference type="AlphaFoldDB" id="A0A8D8CIT4"/>
<dbReference type="EMBL" id="HBUE01124896">
    <property type="protein sequence ID" value="CAG6494225.1"/>
    <property type="molecule type" value="Transcribed_RNA"/>
</dbReference>
<name>A0A8D8CIT4_CULPI</name>
<dbReference type="EMBL" id="HBUE01310894">
    <property type="protein sequence ID" value="CAG6583234.1"/>
    <property type="molecule type" value="Transcribed_RNA"/>
</dbReference>
<dbReference type="EMBL" id="HBUE01124895">
    <property type="protein sequence ID" value="CAG6494221.1"/>
    <property type="molecule type" value="Transcribed_RNA"/>
</dbReference>
<protein>
    <submittedName>
        <fullName evidence="1">(northern house mosquito) hypothetical protein</fullName>
    </submittedName>
</protein>